<dbReference type="OrthoDB" id="9768004at2"/>
<dbReference type="KEGG" id="pstu:UIB01_04570"/>
<evidence type="ECO:0000256" key="1">
    <source>
        <dbReference type="SAM" id="Coils"/>
    </source>
</evidence>
<proteinExistence type="predicted"/>
<dbReference type="Pfam" id="PF08308">
    <property type="entry name" value="PEGA"/>
    <property type="match status" value="1"/>
</dbReference>
<dbReference type="AlphaFoldDB" id="A0A023WQ12"/>
<evidence type="ECO:0000313" key="4">
    <source>
        <dbReference type="Proteomes" id="UP000025238"/>
    </source>
</evidence>
<evidence type="ECO:0000313" key="3">
    <source>
        <dbReference type="EMBL" id="AHY41780.1"/>
    </source>
</evidence>
<keyword evidence="1" id="KW-0175">Coiled coil</keyword>
<dbReference type="EMBL" id="CP007509">
    <property type="protein sequence ID" value="AHY41780.1"/>
    <property type="molecule type" value="Genomic_DNA"/>
</dbReference>
<organism evidence="3 4">
    <name type="scientific">Stutzerimonas stutzeri</name>
    <name type="common">Pseudomonas stutzeri</name>
    <dbReference type="NCBI Taxonomy" id="316"/>
    <lineage>
        <taxon>Bacteria</taxon>
        <taxon>Pseudomonadati</taxon>
        <taxon>Pseudomonadota</taxon>
        <taxon>Gammaproteobacteria</taxon>
        <taxon>Pseudomonadales</taxon>
        <taxon>Pseudomonadaceae</taxon>
        <taxon>Stutzerimonas</taxon>
    </lineage>
</organism>
<protein>
    <recommendedName>
        <fullName evidence="2">PEGA domain-containing protein</fullName>
    </recommendedName>
</protein>
<feature type="coiled-coil region" evidence="1">
    <location>
        <begin position="86"/>
        <end position="120"/>
    </location>
</feature>
<sequence>MEAGSTIFSRPQVSRGARAVLATGAVGSLLMALVMSTGYTQADSAPQAAQLAKLSTPDTLSTAAVPSEPAADSPRAEQLATKIAELDSILLEKQKLEDALRAAKSELAAVQLQLANSKKLIRLEVDDFLGQSAERKRLDELLDEHRRSVEAATAIGERVDVLEKDLGSQHLRFSLAARDVDRLRTQLAAEVRERNSKKIQAIARKLDKTIRFEQSVSFRCSASKSLAACLAEHRNDGQMSQWVLDNYQRALAEDIREQVADVELDTAWYRYRTRTDFAQASMSLDGTVNAQMNVEATITAKKMMPCAILDVPYEQCDSKTHSLIVRSNKYDDQVRINDQEHGATPVSLVLDSGVYDIQVTSGGVTQKRTLSLKGDQVVNFKF</sequence>
<dbReference type="Proteomes" id="UP000025238">
    <property type="component" value="Chromosome"/>
</dbReference>
<reference evidence="3 4" key="1">
    <citation type="submission" date="2014-03" db="EMBL/GenBank/DDBJ databases">
        <title>Complete genome sequence of Pseudomonas stutzeri 19SMN4.</title>
        <authorList>
            <person name="Brunet-Galmes I."/>
            <person name="Nogales B."/>
            <person name="Busquets A."/>
            <person name="Pena A."/>
            <person name="Gomila M."/>
            <person name="Garcia-Valdes E."/>
            <person name="Lalucat J."/>
            <person name="Bennasar A."/>
            <person name="Bosch R."/>
        </authorList>
    </citation>
    <scope>NUCLEOTIDE SEQUENCE [LARGE SCALE GENOMIC DNA]</scope>
    <source>
        <strain evidence="3 4">19SMN4</strain>
    </source>
</reference>
<name>A0A023WQ12_STUST</name>
<gene>
    <name evidence="3" type="ORF">UIB01_04570</name>
</gene>
<evidence type="ECO:0000259" key="2">
    <source>
        <dbReference type="Pfam" id="PF08308"/>
    </source>
</evidence>
<feature type="domain" description="PEGA" evidence="2">
    <location>
        <begin position="322"/>
        <end position="381"/>
    </location>
</feature>
<dbReference type="InterPro" id="IPR013229">
    <property type="entry name" value="PEGA"/>
</dbReference>
<dbReference type="PATRIC" id="fig|316.97.peg.931"/>
<accession>A0A023WQ12</accession>